<proteinExistence type="predicted"/>
<dbReference type="RefSeq" id="WP_386025608.1">
    <property type="nucleotide sequence ID" value="NZ_JBHUHX010000016.1"/>
</dbReference>
<feature type="transmembrane region" description="Helical" evidence="1">
    <location>
        <begin position="373"/>
        <end position="392"/>
    </location>
</feature>
<dbReference type="PANTHER" id="PTHR32063:SF18">
    <property type="entry name" value="CATION EFFLUX SYSTEM PROTEIN"/>
    <property type="match status" value="1"/>
</dbReference>
<dbReference type="PRINTS" id="PR00702">
    <property type="entry name" value="ACRIFLAVINRP"/>
</dbReference>
<feature type="transmembrane region" description="Helical" evidence="1">
    <location>
        <begin position="437"/>
        <end position="464"/>
    </location>
</feature>
<keyword evidence="1" id="KW-0472">Membrane</keyword>
<evidence type="ECO:0000256" key="1">
    <source>
        <dbReference type="SAM" id="Phobius"/>
    </source>
</evidence>
<feature type="transmembrane region" description="Helical" evidence="1">
    <location>
        <begin position="404"/>
        <end position="425"/>
    </location>
</feature>
<sequence>MKSLGTGAPSHGAGFNLSALAVRERSITLFLILVTAVAGLISFLELGRAEDPAFTVKVLVVSAVWPGASAQQMQDLVAEPLEKRISEVDYFNKVETTARPGRVDLFVEFRDYTPPSQVPELFYQVRKRMQDEAPGLPEGVQGPFVNDEFSDVYFALYALTAPDLPQRLLVREGERIRDRLARIQGVQKVRILGERPQRLFVEFDQARLATLGLTPESIADALDAQNRLLPTGLVETSGPRLYVRLDQGLDDPERIAAVPLRVGDRLVRLGEVATIERGYEDPPGYLIRAGGEDAILLGVVMERGENGLDLGERLAEFQTRLRSDLPLGIQFKQLTDQSDAIAHAVELFQLKFFVAVAVVMLVSFVALGWRAGVIVGIAIPLTLGLTFLLMLIRGVNLDRVSLGALIIALGLLVDDAIISIEMMLVKMEEGWDRLRSAAHAWTVTAAPMLSGTLVTVVGFVPIGFARSSVGEYAGNIFWVLAFALLVSWLVAVTFTPYLGTLLLKPPMLRPEGHEETLYDSRLYRRLRAVIRWCVRHKRLVVAVTFGVLALAIAGLAGPVQKQFFPTSDRPEVLVDITLPEGSSIRASQAVAERVERLIQSAPGVRSYATYVGAGAPRFFLALNPELTNPAFAKLILVAEGPAARDALIEHLNAHIEAGEFPEARVRVHKLLYGPPVIWPVTFRVLGPDPLVLRRIAEQVRDEIARHPNTRDTHLEWGERVPALKLELDPERLRSIGLTPREIAGQLQYELSGITATEIREDIRHVDLVLRGLPDGSGRSGRLQDLTIKTLDGRQIPLSQAGTLKVEFEDPVLKRYNREPFIAVNAEVVGAQPPDVTAAIIPRLAAIRDALPLDYRIDVGGSVEQSGKADASIKRVQPIMLVLMLTVIMFQMRSFSGTFMVVATAPLGVIGATLALLVGGQQFGFVALLGLIGLAGILMRNTLILAKQIEENREQGMEASVAVIEATVRRARPVVLTAAAAVFAFMPLATDTFWGPLAYVLIGGVIVGTGITLLFLPALYALWFRIRVSATA</sequence>
<dbReference type="Gene3D" id="3.30.70.1430">
    <property type="entry name" value="Multidrug efflux transporter AcrB pore domain"/>
    <property type="match status" value="2"/>
</dbReference>
<keyword evidence="1" id="KW-0812">Transmembrane</keyword>
<protein>
    <submittedName>
        <fullName evidence="2">Efflux RND transporter permease subunit</fullName>
    </submittedName>
</protein>
<feature type="transmembrane region" description="Helical" evidence="1">
    <location>
        <begin position="995"/>
        <end position="1022"/>
    </location>
</feature>
<feature type="transmembrane region" description="Helical" evidence="1">
    <location>
        <begin position="347"/>
        <end position="366"/>
    </location>
</feature>
<dbReference type="Gene3D" id="3.30.2090.10">
    <property type="entry name" value="Multidrug efflux transporter AcrB TolC docking domain, DN and DC subdomains"/>
    <property type="match status" value="2"/>
</dbReference>
<evidence type="ECO:0000313" key="2">
    <source>
        <dbReference type="EMBL" id="MFD2111844.1"/>
    </source>
</evidence>
<dbReference type="InterPro" id="IPR027463">
    <property type="entry name" value="AcrB_DN_DC_subdom"/>
</dbReference>
<dbReference type="EMBL" id="JBHUHX010000016">
    <property type="protein sequence ID" value="MFD2111844.1"/>
    <property type="molecule type" value="Genomic_DNA"/>
</dbReference>
<dbReference type="SUPFAM" id="SSF82866">
    <property type="entry name" value="Multidrug efflux transporter AcrB transmembrane domain"/>
    <property type="match status" value="2"/>
</dbReference>
<organism evidence="2 3">
    <name type="scientific">Thiorhodococcus fuscus</name>
    <dbReference type="NCBI Taxonomy" id="527200"/>
    <lineage>
        <taxon>Bacteria</taxon>
        <taxon>Pseudomonadati</taxon>
        <taxon>Pseudomonadota</taxon>
        <taxon>Gammaproteobacteria</taxon>
        <taxon>Chromatiales</taxon>
        <taxon>Chromatiaceae</taxon>
        <taxon>Thiorhodococcus</taxon>
    </lineage>
</organism>
<accession>A0ABW4YAX2</accession>
<keyword evidence="1" id="KW-1133">Transmembrane helix</keyword>
<name>A0ABW4YAX2_9GAMM</name>
<dbReference type="InterPro" id="IPR001036">
    <property type="entry name" value="Acrflvin-R"/>
</dbReference>
<evidence type="ECO:0000313" key="3">
    <source>
        <dbReference type="Proteomes" id="UP001597337"/>
    </source>
</evidence>
<dbReference type="Pfam" id="PF00873">
    <property type="entry name" value="ACR_tran"/>
    <property type="match status" value="1"/>
</dbReference>
<feature type="transmembrane region" description="Helical" evidence="1">
    <location>
        <begin position="922"/>
        <end position="942"/>
    </location>
</feature>
<dbReference type="Gene3D" id="3.30.70.1440">
    <property type="entry name" value="Multidrug efflux transporter AcrB pore domain"/>
    <property type="match status" value="1"/>
</dbReference>
<dbReference type="Gene3D" id="3.30.70.1320">
    <property type="entry name" value="Multidrug efflux transporter AcrB pore domain like"/>
    <property type="match status" value="1"/>
</dbReference>
<feature type="transmembrane region" description="Helical" evidence="1">
    <location>
        <begin position="898"/>
        <end position="916"/>
    </location>
</feature>
<dbReference type="Proteomes" id="UP001597337">
    <property type="component" value="Unassembled WGS sequence"/>
</dbReference>
<comment type="caution">
    <text evidence="2">The sequence shown here is derived from an EMBL/GenBank/DDBJ whole genome shotgun (WGS) entry which is preliminary data.</text>
</comment>
<feature type="transmembrane region" description="Helical" evidence="1">
    <location>
        <begin position="539"/>
        <end position="559"/>
    </location>
</feature>
<feature type="transmembrane region" description="Helical" evidence="1">
    <location>
        <begin position="973"/>
        <end position="989"/>
    </location>
</feature>
<dbReference type="PANTHER" id="PTHR32063">
    <property type="match status" value="1"/>
</dbReference>
<dbReference type="SUPFAM" id="SSF82714">
    <property type="entry name" value="Multidrug efflux transporter AcrB TolC docking domain, DN and DC subdomains"/>
    <property type="match status" value="2"/>
</dbReference>
<feature type="transmembrane region" description="Helical" evidence="1">
    <location>
        <begin position="27"/>
        <end position="44"/>
    </location>
</feature>
<reference evidence="3" key="1">
    <citation type="journal article" date="2019" name="Int. J. Syst. Evol. Microbiol.">
        <title>The Global Catalogue of Microorganisms (GCM) 10K type strain sequencing project: providing services to taxonomists for standard genome sequencing and annotation.</title>
        <authorList>
            <consortium name="The Broad Institute Genomics Platform"/>
            <consortium name="The Broad Institute Genome Sequencing Center for Infectious Disease"/>
            <person name="Wu L."/>
            <person name="Ma J."/>
        </authorList>
    </citation>
    <scope>NUCLEOTIDE SEQUENCE [LARGE SCALE GENOMIC DNA]</scope>
    <source>
        <strain evidence="3">KACC 12597</strain>
    </source>
</reference>
<dbReference type="SUPFAM" id="SSF82693">
    <property type="entry name" value="Multidrug efflux transporter AcrB pore domain, PN1, PN2, PC1 and PC2 subdomains"/>
    <property type="match status" value="3"/>
</dbReference>
<gene>
    <name evidence="2" type="ORF">ACFSJC_08330</name>
</gene>
<dbReference type="Gene3D" id="1.20.1640.10">
    <property type="entry name" value="Multidrug efflux transporter AcrB transmembrane domain"/>
    <property type="match status" value="2"/>
</dbReference>
<feature type="transmembrane region" description="Helical" evidence="1">
    <location>
        <begin position="476"/>
        <end position="499"/>
    </location>
</feature>
<keyword evidence="3" id="KW-1185">Reference proteome</keyword>